<dbReference type="RefSeq" id="WP_262429825.1">
    <property type="nucleotide sequence ID" value="NZ_JACRTG010000019.1"/>
</dbReference>
<dbReference type="GO" id="GO:0043590">
    <property type="term" value="C:bacterial nucleoid"/>
    <property type="evidence" value="ECO:0007669"/>
    <property type="project" value="TreeGrafter"/>
</dbReference>
<evidence type="ECO:0000256" key="6">
    <source>
        <dbReference type="ARBA" id="ARBA00033409"/>
    </source>
</evidence>
<evidence type="ECO:0000256" key="7">
    <source>
        <dbReference type="HAMAP-Rule" id="MF_00201"/>
    </source>
</evidence>
<evidence type="ECO:0000256" key="1">
    <source>
        <dbReference type="ARBA" id="ARBA00007452"/>
    </source>
</evidence>
<dbReference type="GO" id="GO:0006302">
    <property type="term" value="P:double-strand break repair"/>
    <property type="evidence" value="ECO:0007669"/>
    <property type="project" value="TreeGrafter"/>
</dbReference>
<dbReference type="InterPro" id="IPR042242">
    <property type="entry name" value="RecO_C"/>
</dbReference>
<dbReference type="SUPFAM" id="SSF57863">
    <property type="entry name" value="ArfGap/RecO-like zinc finger"/>
    <property type="match status" value="1"/>
</dbReference>
<reference evidence="9" key="1">
    <citation type="submission" date="2020-08" db="EMBL/GenBank/DDBJ databases">
        <title>Genome public.</title>
        <authorList>
            <person name="Liu C."/>
            <person name="Sun Q."/>
        </authorList>
    </citation>
    <scope>NUCLEOTIDE SEQUENCE</scope>
    <source>
        <strain evidence="9">BX21</strain>
    </source>
</reference>
<evidence type="ECO:0000256" key="4">
    <source>
        <dbReference type="ARBA" id="ARBA00023172"/>
    </source>
</evidence>
<comment type="caution">
    <text evidence="9">The sequence shown here is derived from an EMBL/GenBank/DDBJ whole genome shotgun (WGS) entry which is preliminary data.</text>
</comment>
<evidence type="ECO:0000256" key="3">
    <source>
        <dbReference type="ARBA" id="ARBA00022763"/>
    </source>
</evidence>
<dbReference type="Pfam" id="PF02565">
    <property type="entry name" value="RecO_C"/>
    <property type="match status" value="1"/>
</dbReference>
<dbReference type="PANTHER" id="PTHR33991:SF1">
    <property type="entry name" value="DNA REPAIR PROTEIN RECO"/>
    <property type="match status" value="1"/>
</dbReference>
<comment type="similarity">
    <text evidence="1 7">Belongs to the RecO family.</text>
</comment>
<dbReference type="Proteomes" id="UP000601171">
    <property type="component" value="Unassembled WGS sequence"/>
</dbReference>
<comment type="function">
    <text evidence="7">Involved in DNA repair and RecF pathway recombination.</text>
</comment>
<dbReference type="InterPro" id="IPR022572">
    <property type="entry name" value="DNA_rep/recomb_RecO_N"/>
</dbReference>
<dbReference type="Gene3D" id="1.20.1440.120">
    <property type="entry name" value="Recombination protein O, C-terminal domain"/>
    <property type="match status" value="1"/>
</dbReference>
<sequence length="248" mass="28801">MIKTEGIVLNEIRYKETSKILNIYTKELGKVTVMAQGAFRPKSSLMASTQSFTLSEFYLKKGRNFYYINNSDVLDSYYSIRENMERMIYGFYILELIEKSTPFEEENERIFLLLKKGLKILSELDRDFLKFVAAYEVKFISFLGYRPYLNRCVNCNKEIKSDMKFSSINGGLLCEECYSIDLSAKSVDSLFVKGLNDLLYSSLDSLDDVNIFNTTLKSIHDVLLNYILLNIERKEFKSLNILNSIGEF</sequence>
<organism evidence="9 10">
    <name type="scientific">Paratissierella segnis</name>
    <dbReference type="NCBI Taxonomy" id="2763679"/>
    <lineage>
        <taxon>Bacteria</taxon>
        <taxon>Bacillati</taxon>
        <taxon>Bacillota</taxon>
        <taxon>Tissierellia</taxon>
        <taxon>Tissierellales</taxon>
        <taxon>Tissierellaceae</taxon>
        <taxon>Paratissierella</taxon>
    </lineage>
</organism>
<evidence type="ECO:0000259" key="8">
    <source>
        <dbReference type="Pfam" id="PF11967"/>
    </source>
</evidence>
<evidence type="ECO:0000256" key="5">
    <source>
        <dbReference type="ARBA" id="ARBA00023204"/>
    </source>
</evidence>
<evidence type="ECO:0000313" key="9">
    <source>
        <dbReference type="EMBL" id="MBC8588370.1"/>
    </source>
</evidence>
<dbReference type="GO" id="GO:0006310">
    <property type="term" value="P:DNA recombination"/>
    <property type="evidence" value="ECO:0007669"/>
    <property type="project" value="UniProtKB-UniRule"/>
</dbReference>
<feature type="domain" description="DNA replication/recombination mediator RecO N-terminal" evidence="8">
    <location>
        <begin position="1"/>
        <end position="77"/>
    </location>
</feature>
<dbReference type="InterPro" id="IPR003717">
    <property type="entry name" value="RecO"/>
</dbReference>
<dbReference type="AlphaFoldDB" id="A0A926EY52"/>
<protein>
    <recommendedName>
        <fullName evidence="2 7">DNA repair protein RecO</fullName>
    </recommendedName>
    <alternativeName>
        <fullName evidence="6 7">Recombination protein O</fullName>
    </alternativeName>
</protein>
<name>A0A926EY52_9FIRM</name>
<evidence type="ECO:0000256" key="2">
    <source>
        <dbReference type="ARBA" id="ARBA00021310"/>
    </source>
</evidence>
<dbReference type="InterPro" id="IPR012340">
    <property type="entry name" value="NA-bd_OB-fold"/>
</dbReference>
<dbReference type="NCBIfam" id="TIGR00613">
    <property type="entry name" value="reco"/>
    <property type="match status" value="1"/>
</dbReference>
<proteinExistence type="inferred from homology"/>
<dbReference type="HAMAP" id="MF_00201">
    <property type="entry name" value="RecO"/>
    <property type="match status" value="1"/>
</dbReference>
<dbReference type="Pfam" id="PF11967">
    <property type="entry name" value="RecO_N"/>
    <property type="match status" value="1"/>
</dbReference>
<dbReference type="SUPFAM" id="SSF50249">
    <property type="entry name" value="Nucleic acid-binding proteins"/>
    <property type="match status" value="1"/>
</dbReference>
<accession>A0A926EY52</accession>
<keyword evidence="4 7" id="KW-0233">DNA recombination</keyword>
<gene>
    <name evidence="7 9" type="primary">recO</name>
    <name evidence="9" type="ORF">H8707_08965</name>
</gene>
<dbReference type="PANTHER" id="PTHR33991">
    <property type="entry name" value="DNA REPAIR PROTEIN RECO"/>
    <property type="match status" value="1"/>
</dbReference>
<dbReference type="InterPro" id="IPR037278">
    <property type="entry name" value="ARFGAP/RecO"/>
</dbReference>
<dbReference type="EMBL" id="JACRTG010000019">
    <property type="protein sequence ID" value="MBC8588370.1"/>
    <property type="molecule type" value="Genomic_DNA"/>
</dbReference>
<keyword evidence="10" id="KW-1185">Reference proteome</keyword>
<keyword evidence="3 7" id="KW-0227">DNA damage</keyword>
<keyword evidence="5 7" id="KW-0234">DNA repair</keyword>
<evidence type="ECO:0000313" key="10">
    <source>
        <dbReference type="Proteomes" id="UP000601171"/>
    </source>
</evidence>
<dbReference type="Gene3D" id="2.40.50.140">
    <property type="entry name" value="Nucleic acid-binding proteins"/>
    <property type="match status" value="1"/>
</dbReference>